<dbReference type="Proteomes" id="UP000887579">
    <property type="component" value="Unplaced"/>
</dbReference>
<organism evidence="1 2">
    <name type="scientific">Panagrolaimus sp. ES5</name>
    <dbReference type="NCBI Taxonomy" id="591445"/>
    <lineage>
        <taxon>Eukaryota</taxon>
        <taxon>Metazoa</taxon>
        <taxon>Ecdysozoa</taxon>
        <taxon>Nematoda</taxon>
        <taxon>Chromadorea</taxon>
        <taxon>Rhabditida</taxon>
        <taxon>Tylenchina</taxon>
        <taxon>Panagrolaimomorpha</taxon>
        <taxon>Panagrolaimoidea</taxon>
        <taxon>Panagrolaimidae</taxon>
        <taxon>Panagrolaimus</taxon>
    </lineage>
</organism>
<dbReference type="WBParaSite" id="ES5_v2.g7023.t1">
    <property type="protein sequence ID" value="ES5_v2.g7023.t1"/>
    <property type="gene ID" value="ES5_v2.g7023"/>
</dbReference>
<protein>
    <submittedName>
        <fullName evidence="2">MATH domain-containing protein</fullName>
    </submittedName>
</protein>
<sequence length="204" mass="23058">MPDVKDVDKNGSASYKNLSDCIFLNASKIDQKSDDEFNDSSSDSESDDQEIDPEDHVENVANEIVIKKLSIKVKNFSQINMAIHGDPVEINGVFWKILLMPRLHVVAKNGFQKCFAFFLQCCPVTQSKNWSCFASAELTLLSKNAEVPNLTKKTSHLYTPKQKDWGYSCFLTWKDVMDESLGYIEDDTIDLEIVVEAHSPKNIV</sequence>
<reference evidence="2" key="1">
    <citation type="submission" date="2022-11" db="UniProtKB">
        <authorList>
            <consortium name="WormBaseParasite"/>
        </authorList>
    </citation>
    <scope>IDENTIFICATION</scope>
</reference>
<name>A0AC34GR66_9BILA</name>
<evidence type="ECO:0000313" key="1">
    <source>
        <dbReference type="Proteomes" id="UP000887579"/>
    </source>
</evidence>
<evidence type="ECO:0000313" key="2">
    <source>
        <dbReference type="WBParaSite" id="ES5_v2.g7023.t1"/>
    </source>
</evidence>
<proteinExistence type="predicted"/>
<accession>A0AC34GR66</accession>